<gene>
    <name evidence="1" type="ORF">ACAOBT_LOCUS6700</name>
</gene>
<protein>
    <submittedName>
        <fullName evidence="1">Uncharacterized protein</fullName>
    </submittedName>
</protein>
<dbReference type="OrthoDB" id="6784104at2759"/>
<reference evidence="1" key="1">
    <citation type="submission" date="2022-03" db="EMBL/GenBank/DDBJ databases">
        <authorList>
            <person name="Sayadi A."/>
        </authorList>
    </citation>
    <scope>NUCLEOTIDE SEQUENCE</scope>
</reference>
<proteinExistence type="predicted"/>
<sequence length="496" mass="53120">MYSPPIQQSVLQTFPTYQTRPISNLASIASPTGEDDWDSAANPANLDELAASIASSAKELDQKVDTTNFNPIDLPVPAPDATKGVDQTGDILKQLEDLLKDETPATPIVEDGITNLKPETSVVSPSEILKELEDLTKDIVPQQATAVIDTPEEPADRILTQIEGLLKDEAVQDQLNAVAVPETKPEKVPQSLGAGVASEKAYSDAMTQIEGLLKDEAVQDQLFAVAVPETKPEKVPQSLGAGIAEKDYSDIINAIMKTDSIDDLVKNPIITTAALKEIAQQLNIQQGKLDNLSPMFGQDADVALLTEKNTEKIPIDITKLDNYTDVLNTLIETDNVEDLINNPNIGKDVLKEIAEILDAGQADSLENGTLPPLAEVADAVGQVAEGIGKIQETAPNSDVGVTPIGIETEGGKVVPLPGNVISGCKKSRKRKSKTLRREDDDTGLYFTGTTNKLVRIPEVLMEKPLLSKLVTAEKILAAKVQNGAEALEQILKPIAT</sequence>
<dbReference type="EMBL" id="CAKOFQ010006731">
    <property type="protein sequence ID" value="CAH1966186.1"/>
    <property type="molecule type" value="Genomic_DNA"/>
</dbReference>
<organism evidence="1 2">
    <name type="scientific">Acanthoscelides obtectus</name>
    <name type="common">Bean weevil</name>
    <name type="synonym">Bruchus obtectus</name>
    <dbReference type="NCBI Taxonomy" id="200917"/>
    <lineage>
        <taxon>Eukaryota</taxon>
        <taxon>Metazoa</taxon>
        <taxon>Ecdysozoa</taxon>
        <taxon>Arthropoda</taxon>
        <taxon>Hexapoda</taxon>
        <taxon>Insecta</taxon>
        <taxon>Pterygota</taxon>
        <taxon>Neoptera</taxon>
        <taxon>Endopterygota</taxon>
        <taxon>Coleoptera</taxon>
        <taxon>Polyphaga</taxon>
        <taxon>Cucujiformia</taxon>
        <taxon>Chrysomeloidea</taxon>
        <taxon>Chrysomelidae</taxon>
        <taxon>Bruchinae</taxon>
        <taxon>Bruchini</taxon>
        <taxon>Acanthoscelides</taxon>
    </lineage>
</organism>
<keyword evidence="2" id="KW-1185">Reference proteome</keyword>
<dbReference type="AlphaFoldDB" id="A0A9P0K2T5"/>
<name>A0A9P0K2T5_ACAOB</name>
<evidence type="ECO:0000313" key="2">
    <source>
        <dbReference type="Proteomes" id="UP001152888"/>
    </source>
</evidence>
<comment type="caution">
    <text evidence="1">The sequence shown here is derived from an EMBL/GenBank/DDBJ whole genome shotgun (WGS) entry which is preliminary data.</text>
</comment>
<dbReference type="Proteomes" id="UP001152888">
    <property type="component" value="Unassembled WGS sequence"/>
</dbReference>
<accession>A0A9P0K2T5</accession>
<evidence type="ECO:0000313" key="1">
    <source>
        <dbReference type="EMBL" id="CAH1966186.1"/>
    </source>
</evidence>